<reference evidence="3 6" key="2">
    <citation type="submission" date="2016-11" db="EMBL/GenBank/DDBJ databases">
        <title>Genomic analysis of Caldithrix abyssi and proposal of a novel bacterial phylum Caldithrichaeota.</title>
        <authorList>
            <person name="Kublanov I."/>
            <person name="Sigalova O."/>
            <person name="Gavrilov S."/>
            <person name="Lebedinsky A."/>
            <person name="Ivanova N."/>
            <person name="Daum C."/>
            <person name="Reddy T."/>
            <person name="Klenk H.P."/>
            <person name="Goker M."/>
            <person name="Reva O."/>
            <person name="Miroshnichenko M."/>
            <person name="Kyprides N."/>
            <person name="Woyke T."/>
            <person name="Gelfand M."/>
        </authorList>
    </citation>
    <scope>NUCLEOTIDE SEQUENCE [LARGE SCALE GENOMIC DNA]</scope>
    <source>
        <strain evidence="3 6">LF13</strain>
    </source>
</reference>
<dbReference type="STRING" id="880073.Cabys_3904"/>
<evidence type="ECO:0000313" key="5">
    <source>
        <dbReference type="Proteomes" id="UP000004671"/>
    </source>
</evidence>
<sequence precursor="true">MFRGKLIILIAFMANVLWATGITFTFENIMITRASGLMYYEFDVMAQADQAGTRIGDNQVYINYNTLGFGTNVAANGKITVEKGTLLSGELVAGLPLYGIVQVVDNADSRFAVTVEYKYPDSPGSANELLTTPEQLLHIKIEIADSNQTAGLSFEEALMVGQQYQSDNSTKYSPVVATDTDDSPLDDTPSAVEQNGQVVPDRFYLYSNYPNPFNPSTTLKFDLPQNVQNVRLVIYDILGRQVAVLYSGSLMAGRYTYIWNGQNQFGAPMPTGVYFASFKADNYSKTIKMMLVK</sequence>
<dbReference type="HOGENOM" id="CLU_948923_0_0_0"/>
<dbReference type="EMBL" id="CP018099">
    <property type="protein sequence ID" value="APF20649.1"/>
    <property type="molecule type" value="Genomic_DNA"/>
</dbReference>
<gene>
    <name evidence="3" type="ORF">Cabys_3904</name>
    <name evidence="4" type="ORF">Calab_1224</name>
</gene>
<dbReference type="Gene3D" id="2.60.40.4070">
    <property type="match status" value="1"/>
</dbReference>
<evidence type="ECO:0000313" key="4">
    <source>
        <dbReference type="EMBL" id="EHO40850.1"/>
    </source>
</evidence>
<evidence type="ECO:0000313" key="3">
    <source>
        <dbReference type="EMBL" id="APF20649.1"/>
    </source>
</evidence>
<dbReference type="NCBIfam" id="TIGR04183">
    <property type="entry name" value="Por_Secre_tail"/>
    <property type="match status" value="1"/>
</dbReference>
<evidence type="ECO:0000256" key="1">
    <source>
        <dbReference type="SAM" id="MobiDB-lite"/>
    </source>
</evidence>
<dbReference type="OrthoDB" id="1138233at2"/>
<dbReference type="eggNOG" id="COG4447">
    <property type="taxonomic scope" value="Bacteria"/>
</dbReference>
<dbReference type="InterPro" id="IPR025965">
    <property type="entry name" value="FlgD/Vpr_Ig-like"/>
</dbReference>
<accession>H1XXX5</accession>
<protein>
    <submittedName>
        <fullName evidence="3">Por secretion system C-terminal sorting domain-containing protein</fullName>
    </submittedName>
</protein>
<dbReference type="KEGG" id="caby:Cabys_3904"/>
<evidence type="ECO:0000259" key="2">
    <source>
        <dbReference type="Pfam" id="PF13860"/>
    </source>
</evidence>
<reference evidence="4 5" key="1">
    <citation type="submission" date="2011-09" db="EMBL/GenBank/DDBJ databases">
        <title>The permanent draft genome of Caldithrix abyssi DSM 13497.</title>
        <authorList>
            <consortium name="US DOE Joint Genome Institute (JGI-PGF)"/>
            <person name="Lucas S."/>
            <person name="Han J."/>
            <person name="Lapidus A."/>
            <person name="Bruce D."/>
            <person name="Goodwin L."/>
            <person name="Pitluck S."/>
            <person name="Peters L."/>
            <person name="Kyrpides N."/>
            <person name="Mavromatis K."/>
            <person name="Ivanova N."/>
            <person name="Mikhailova N."/>
            <person name="Chertkov O."/>
            <person name="Detter J.C."/>
            <person name="Tapia R."/>
            <person name="Han C."/>
            <person name="Land M."/>
            <person name="Hauser L."/>
            <person name="Markowitz V."/>
            <person name="Cheng J.-F."/>
            <person name="Hugenholtz P."/>
            <person name="Woyke T."/>
            <person name="Wu D."/>
            <person name="Spring S."/>
            <person name="Brambilla E."/>
            <person name="Klenk H.-P."/>
            <person name="Eisen J.A."/>
        </authorList>
    </citation>
    <scope>NUCLEOTIDE SEQUENCE [LARGE SCALE GENOMIC DNA]</scope>
    <source>
        <strain evidence="4 5">DSM 13497</strain>
    </source>
</reference>
<dbReference type="Proteomes" id="UP000004671">
    <property type="component" value="Chromosome"/>
</dbReference>
<evidence type="ECO:0000313" key="6">
    <source>
        <dbReference type="Proteomes" id="UP000183868"/>
    </source>
</evidence>
<feature type="domain" description="FlgD/Vpr Ig-like" evidence="2">
    <location>
        <begin position="217"/>
        <end position="281"/>
    </location>
</feature>
<dbReference type="Pfam" id="PF13860">
    <property type="entry name" value="FlgD_ig"/>
    <property type="match status" value="1"/>
</dbReference>
<dbReference type="EMBL" id="CM001402">
    <property type="protein sequence ID" value="EHO40850.1"/>
    <property type="molecule type" value="Genomic_DNA"/>
</dbReference>
<feature type="region of interest" description="Disordered" evidence="1">
    <location>
        <begin position="170"/>
        <end position="193"/>
    </location>
</feature>
<dbReference type="RefSeq" id="WP_006927909.1">
    <property type="nucleotide sequence ID" value="NZ_CM001402.1"/>
</dbReference>
<proteinExistence type="predicted"/>
<dbReference type="AlphaFoldDB" id="H1XXX5"/>
<name>H1XXX5_CALAY</name>
<dbReference type="InterPro" id="IPR026444">
    <property type="entry name" value="Secre_tail"/>
</dbReference>
<dbReference type="Proteomes" id="UP000183868">
    <property type="component" value="Chromosome"/>
</dbReference>
<organism evidence="4 5">
    <name type="scientific">Caldithrix abyssi DSM 13497</name>
    <dbReference type="NCBI Taxonomy" id="880073"/>
    <lineage>
        <taxon>Bacteria</taxon>
        <taxon>Pseudomonadati</taxon>
        <taxon>Calditrichota</taxon>
        <taxon>Calditrichia</taxon>
        <taxon>Calditrichales</taxon>
        <taxon>Calditrichaceae</taxon>
        <taxon>Caldithrix</taxon>
    </lineage>
</organism>
<dbReference type="PaxDb" id="880073-Calab_1224"/>
<keyword evidence="5" id="KW-1185">Reference proteome</keyword>